<accession>K9W059</accession>
<dbReference type="EMBL" id="CP003620">
    <property type="protein sequence ID" value="AFZ13591.1"/>
    <property type="molecule type" value="Genomic_DNA"/>
</dbReference>
<dbReference type="InterPro" id="IPR003646">
    <property type="entry name" value="SH3-like_bac-type"/>
</dbReference>
<dbReference type="Proteomes" id="UP000010472">
    <property type="component" value="Chromosome"/>
</dbReference>
<dbReference type="AlphaFoldDB" id="K9W059"/>
<dbReference type="KEGG" id="cep:Cri9333_2740"/>
<name>K9W059_9CYAN</name>
<gene>
    <name evidence="2" type="ORF">Cri9333_2740</name>
</gene>
<sequence>MSLSGLAKFVVGFLAGIVLLLLGSAAAGLFLFSTLSATPPRPVFPEEKQQKKVTNINTKTSTVAATNSKLVSSTQVSPSPSQETQLEPGAYKARVKWESGLSMRSEANFESSKVGGVAYNQEVVVLQDSDDKQWQKVRVVETNEEGWVKAGNLEQADTPQ</sequence>
<dbReference type="RefSeq" id="WP_015203703.1">
    <property type="nucleotide sequence ID" value="NC_019753.1"/>
</dbReference>
<dbReference type="Pfam" id="PF08239">
    <property type="entry name" value="SH3_3"/>
    <property type="match status" value="1"/>
</dbReference>
<evidence type="ECO:0000313" key="2">
    <source>
        <dbReference type="EMBL" id="AFZ13591.1"/>
    </source>
</evidence>
<dbReference type="PATRIC" id="fig|1173022.3.peg.2973"/>
<dbReference type="Gene3D" id="2.30.30.40">
    <property type="entry name" value="SH3 Domains"/>
    <property type="match status" value="1"/>
</dbReference>
<reference evidence="2 3" key="1">
    <citation type="submission" date="2012-06" db="EMBL/GenBank/DDBJ databases">
        <title>Finished chromosome of genome of Crinalium epipsammum PCC 9333.</title>
        <authorList>
            <consortium name="US DOE Joint Genome Institute"/>
            <person name="Gugger M."/>
            <person name="Coursin T."/>
            <person name="Rippka R."/>
            <person name="Tandeau De Marsac N."/>
            <person name="Huntemann M."/>
            <person name="Wei C.-L."/>
            <person name="Han J."/>
            <person name="Detter J.C."/>
            <person name="Han C."/>
            <person name="Tapia R."/>
            <person name="Davenport K."/>
            <person name="Daligault H."/>
            <person name="Erkkila T."/>
            <person name="Gu W."/>
            <person name="Munk A.C.C."/>
            <person name="Teshima H."/>
            <person name="Xu Y."/>
            <person name="Chain P."/>
            <person name="Chen A."/>
            <person name="Krypides N."/>
            <person name="Mavromatis K."/>
            <person name="Markowitz V."/>
            <person name="Szeto E."/>
            <person name="Ivanova N."/>
            <person name="Mikhailova N."/>
            <person name="Ovchinnikova G."/>
            <person name="Pagani I."/>
            <person name="Pati A."/>
            <person name="Goodwin L."/>
            <person name="Peters L."/>
            <person name="Pitluck S."/>
            <person name="Woyke T."/>
            <person name="Kerfeld C."/>
        </authorList>
    </citation>
    <scope>NUCLEOTIDE SEQUENCE [LARGE SCALE GENOMIC DNA]</scope>
    <source>
        <strain evidence="2 3">PCC 9333</strain>
    </source>
</reference>
<dbReference type="HOGENOM" id="CLU_137425_0_0_3"/>
<keyword evidence="3" id="KW-1185">Reference proteome</keyword>
<feature type="domain" description="SH3b" evidence="1">
    <location>
        <begin position="99"/>
        <end position="154"/>
    </location>
</feature>
<organism evidence="2 3">
    <name type="scientific">Crinalium epipsammum PCC 9333</name>
    <dbReference type="NCBI Taxonomy" id="1173022"/>
    <lineage>
        <taxon>Bacteria</taxon>
        <taxon>Bacillati</taxon>
        <taxon>Cyanobacteriota</taxon>
        <taxon>Cyanophyceae</taxon>
        <taxon>Gomontiellales</taxon>
        <taxon>Gomontiellaceae</taxon>
        <taxon>Crinalium</taxon>
    </lineage>
</organism>
<dbReference type="OrthoDB" id="573524at2"/>
<evidence type="ECO:0000313" key="3">
    <source>
        <dbReference type="Proteomes" id="UP000010472"/>
    </source>
</evidence>
<dbReference type="eggNOG" id="COG3103">
    <property type="taxonomic scope" value="Bacteria"/>
</dbReference>
<protein>
    <submittedName>
        <fullName evidence="2">SH3 type 3 domain-containing protein</fullName>
    </submittedName>
</protein>
<dbReference type="STRING" id="1173022.Cri9333_2740"/>
<proteinExistence type="predicted"/>
<evidence type="ECO:0000259" key="1">
    <source>
        <dbReference type="Pfam" id="PF08239"/>
    </source>
</evidence>